<dbReference type="InterPro" id="IPR050281">
    <property type="entry name" value="Flavin_monoamine_oxidase"/>
</dbReference>
<dbReference type="SUPFAM" id="SSF51905">
    <property type="entry name" value="FAD/NAD(P)-binding domain"/>
    <property type="match status" value="1"/>
</dbReference>
<dbReference type="InterPro" id="IPR002937">
    <property type="entry name" value="Amino_oxidase"/>
</dbReference>
<evidence type="ECO:0000313" key="2">
    <source>
        <dbReference type="EMBL" id="KAL3316031.1"/>
    </source>
</evidence>
<keyword evidence="3" id="KW-1185">Reference proteome</keyword>
<dbReference type="PANTHER" id="PTHR10742">
    <property type="entry name" value="FLAVIN MONOAMINE OXIDASE"/>
    <property type="match status" value="1"/>
</dbReference>
<feature type="domain" description="Amine oxidase" evidence="1">
    <location>
        <begin position="285"/>
        <end position="617"/>
    </location>
</feature>
<accession>A0ABD2QB94</accession>
<dbReference type="Proteomes" id="UP001626550">
    <property type="component" value="Unassembled WGS sequence"/>
</dbReference>
<dbReference type="SUPFAM" id="SSF54373">
    <property type="entry name" value="FAD-linked reductases, C-terminal domain"/>
    <property type="match status" value="1"/>
</dbReference>
<proteinExistence type="predicted"/>
<evidence type="ECO:0000259" key="1">
    <source>
        <dbReference type="Pfam" id="PF01593"/>
    </source>
</evidence>
<dbReference type="InterPro" id="IPR036188">
    <property type="entry name" value="FAD/NAD-bd_sf"/>
</dbReference>
<dbReference type="PANTHER" id="PTHR10742:SF410">
    <property type="entry name" value="LYSINE-SPECIFIC HISTONE DEMETHYLASE 2"/>
    <property type="match status" value="1"/>
</dbReference>
<dbReference type="Gene3D" id="3.50.50.60">
    <property type="entry name" value="FAD/NAD(P)-binding domain"/>
    <property type="match status" value="3"/>
</dbReference>
<name>A0ABD2QB94_9PLAT</name>
<comment type="caution">
    <text evidence="2">The sequence shown here is derived from an EMBL/GenBank/DDBJ whole genome shotgun (WGS) entry which is preliminary data.</text>
</comment>
<feature type="domain" description="Amine oxidase" evidence="1">
    <location>
        <begin position="30"/>
        <end position="136"/>
    </location>
</feature>
<dbReference type="EMBL" id="JBJKFK010000616">
    <property type="protein sequence ID" value="KAL3316031.1"/>
    <property type="molecule type" value="Genomic_DNA"/>
</dbReference>
<evidence type="ECO:0000313" key="3">
    <source>
        <dbReference type="Proteomes" id="UP001626550"/>
    </source>
</evidence>
<organism evidence="2 3">
    <name type="scientific">Cichlidogyrus casuarinus</name>
    <dbReference type="NCBI Taxonomy" id="1844966"/>
    <lineage>
        <taxon>Eukaryota</taxon>
        <taxon>Metazoa</taxon>
        <taxon>Spiralia</taxon>
        <taxon>Lophotrochozoa</taxon>
        <taxon>Platyhelminthes</taxon>
        <taxon>Monogenea</taxon>
        <taxon>Monopisthocotylea</taxon>
        <taxon>Dactylogyridea</taxon>
        <taxon>Ancyrocephalidae</taxon>
        <taxon>Cichlidogyrus</taxon>
    </lineage>
</organism>
<sequence length="707" mass="79610">MIIGLNRGFNSKLIHARIMDADVIILGAGIAGLTAAKTLTREGFKVLLLEARERPGGRIHTVTLNEAESPNFSSDNYDSNSALRPDNNSVPSECVDLGANYIIGCSVTHEEQPLFSIARRFGVETAVSVGDISRKYRGWECVELSSWYNHLALNAPPISLEDVYQLVFLYDKVLNLASHKHTIDTRSTFESSKEEILRKEYELGKRKSAQLSDVDRGIFDSIVARYLTYVNPMNRLSRTMFDELNDIHPSNGGNHSSSTSSCCSLPGSDDQYEPVKNSIKRNYSESTKNLLENLARNYPSAEEKEAYLQGARTKLGALEPPDADVSIIEDQRKGSYSLHYTSISQPTKEIYSTHEDRLVTSRFSDLIKPLTEGLQILYRQIVKEIHWLGQVDGSVKVLTWDVAQHDQIRTFRAKYCICTLPVGVLKNLHPRSAISFVPCLPDEKRKAIDHLGPPAVGSLNHEKVILKFKPDDIFWDVNAAHLKCPDPRLHILNLHRYGSGLNPSANPSEEEDKKIMEVLLDLLCRMYPSRSEGLPKPESYMVTHWNSDPFALSSYTSGERHSSDLDRDAYAQTLYDGDDPETRQPRLLFAGEGTMNSSQAKECTHGALLTGLERAFEIVIHHHTSPKAESRYSHRDMLNYFTAIKKRLVSYLLGDNSPLFDIKVCLPKPLFDFIVWKQIELNPLKAVTRSQRMPRQSANIFGMASPN</sequence>
<reference evidence="2 3" key="1">
    <citation type="submission" date="2024-11" db="EMBL/GenBank/DDBJ databases">
        <title>Adaptive evolution of stress response genes in parasites aligns with host niche diversity.</title>
        <authorList>
            <person name="Hahn C."/>
            <person name="Resl P."/>
        </authorList>
    </citation>
    <scope>NUCLEOTIDE SEQUENCE [LARGE SCALE GENOMIC DNA]</scope>
    <source>
        <strain evidence="2">EGGRZ-B1_66</strain>
        <tissue evidence="2">Body</tissue>
    </source>
</reference>
<dbReference type="AlphaFoldDB" id="A0ABD2QB94"/>
<dbReference type="Pfam" id="PF01593">
    <property type="entry name" value="Amino_oxidase"/>
    <property type="match status" value="2"/>
</dbReference>
<protein>
    <recommendedName>
        <fullName evidence="1">Amine oxidase domain-containing protein</fullName>
    </recommendedName>
</protein>
<gene>
    <name evidence="2" type="ORF">Ciccas_005328</name>
</gene>